<accession>A0ACC1J8G3</accession>
<evidence type="ECO:0000313" key="2">
    <source>
        <dbReference type="Proteomes" id="UP001150603"/>
    </source>
</evidence>
<keyword evidence="2" id="KW-1185">Reference proteome</keyword>
<reference evidence="1" key="1">
    <citation type="submission" date="2022-07" db="EMBL/GenBank/DDBJ databases">
        <title>Phylogenomic reconstructions and comparative analyses of Kickxellomycotina fungi.</title>
        <authorList>
            <person name="Reynolds N.K."/>
            <person name="Stajich J.E."/>
            <person name="Barry K."/>
            <person name="Grigoriev I.V."/>
            <person name="Crous P."/>
            <person name="Smith M.E."/>
        </authorList>
    </citation>
    <scope>NUCLEOTIDE SEQUENCE</scope>
    <source>
        <strain evidence="1">NRRL 5244</strain>
    </source>
</reference>
<proteinExistence type="predicted"/>
<sequence length="606" mass="65618">MLQCFCFWGCATLIPTALHHPMFGNWCYLGRGFANVDDVGSEDDLPALFWSTADRHTHCPSPPATPPARPHVNVHMPSALANFVLHFDGRLQSFHPNLITKQRDKPTCSAFVAVFAASYSAVVPASFFVQAVAPWGVKVSSLWMIATYLIGYLSFILPAYRISEYTGRLSAFWFGLIMFTVFAGVAGHTSTARTFDVLRAFQGVGAGFMTSICHLVLASNTSAKSRSMFIGGLIAAQLLGVGSAHIIGGALAVEGKFRWGVYLAAPLMAAPALLCTPALIADKKPVRTETVANRVAHYDYIGSFILIGTIIMLTLGTVFGGNEHPWNSAIVICLLVFGTVGIAVFLVYEKLVAKRPLLDNQWLHVRNLQISIIGILFISMTVYALAVYVPIMYMTVRQLPTNKAGRMSAPYWGTSVGAALISGLVLRYQPKAARPLIWFGLTIGTIFAGLYYTFTVHGDITKERAFLALAGAGVGLAFPAITYISQICVAAEDAGLAGVMGHFLSVIGGMLGLILYQAGLKSQLIKNLQPLFKTDPILSSFDVPKMDIAGLELSAPKMISYVSKAKAEVIAERMLHSLHITFILSVPFLGAALLITLLYKHHQAQH</sequence>
<gene>
    <name evidence="1" type="ORF">FBU59_003398</name>
</gene>
<dbReference type="Proteomes" id="UP001150603">
    <property type="component" value="Unassembled WGS sequence"/>
</dbReference>
<name>A0ACC1J8G3_9FUNG</name>
<evidence type="ECO:0000313" key="1">
    <source>
        <dbReference type="EMBL" id="KAJ1941785.1"/>
    </source>
</evidence>
<comment type="caution">
    <text evidence="1">The sequence shown here is derived from an EMBL/GenBank/DDBJ whole genome shotgun (WGS) entry which is preliminary data.</text>
</comment>
<organism evidence="1 2">
    <name type="scientific">Linderina macrospora</name>
    <dbReference type="NCBI Taxonomy" id="4868"/>
    <lineage>
        <taxon>Eukaryota</taxon>
        <taxon>Fungi</taxon>
        <taxon>Fungi incertae sedis</taxon>
        <taxon>Zoopagomycota</taxon>
        <taxon>Kickxellomycotina</taxon>
        <taxon>Kickxellomycetes</taxon>
        <taxon>Kickxellales</taxon>
        <taxon>Kickxellaceae</taxon>
        <taxon>Linderina</taxon>
    </lineage>
</organism>
<protein>
    <submittedName>
        <fullName evidence="1">Uncharacterized protein</fullName>
    </submittedName>
</protein>
<dbReference type="EMBL" id="JANBPW010002159">
    <property type="protein sequence ID" value="KAJ1941785.1"/>
    <property type="molecule type" value="Genomic_DNA"/>
</dbReference>